<evidence type="ECO:0000313" key="2">
    <source>
        <dbReference type="Proteomes" id="UP000198876"/>
    </source>
</evidence>
<evidence type="ECO:0000313" key="1">
    <source>
        <dbReference type="EMBL" id="SFG43704.1"/>
    </source>
</evidence>
<dbReference type="EMBL" id="FOOQ01000002">
    <property type="protein sequence ID" value="SFG43704.1"/>
    <property type="molecule type" value="Genomic_DNA"/>
</dbReference>
<protein>
    <submittedName>
        <fullName evidence="1">Uncharacterized protein</fullName>
    </submittedName>
</protein>
<accession>A0A1I2RSS1</accession>
<dbReference type="AlphaFoldDB" id="A0A1I2RSS1"/>
<keyword evidence="2" id="KW-1185">Reference proteome</keyword>
<dbReference type="Proteomes" id="UP000198876">
    <property type="component" value="Unassembled WGS sequence"/>
</dbReference>
<reference evidence="2" key="1">
    <citation type="submission" date="2016-10" db="EMBL/GenBank/DDBJ databases">
        <authorList>
            <person name="Varghese N."/>
            <person name="Submissions S."/>
        </authorList>
    </citation>
    <scope>NUCLEOTIDE SEQUENCE [LARGE SCALE GENOMIC DNA]</scope>
    <source>
        <strain evidence="2">CGMCC 1.7739</strain>
    </source>
</reference>
<organism evidence="1 2">
    <name type="scientific">Halopelagius inordinatus</name>
    <dbReference type="NCBI Taxonomy" id="553467"/>
    <lineage>
        <taxon>Archaea</taxon>
        <taxon>Methanobacteriati</taxon>
        <taxon>Methanobacteriota</taxon>
        <taxon>Stenosarchaea group</taxon>
        <taxon>Halobacteria</taxon>
        <taxon>Halobacteriales</taxon>
        <taxon>Haloferacaceae</taxon>
    </lineage>
</organism>
<proteinExistence type="predicted"/>
<dbReference type="STRING" id="553467.SAMN04488063_2043"/>
<sequence length="49" mass="5587">MNNENQSSEQLVRETYTEYKSGSGVIATITDPENDRAWIQSTHTVSIER</sequence>
<name>A0A1I2RSS1_9EURY</name>
<gene>
    <name evidence="1" type="ORF">SAMN04488063_2043</name>
</gene>